<proteinExistence type="predicted"/>
<name>A0A382TRC2_9ZZZZ</name>
<reference evidence="1" key="1">
    <citation type="submission" date="2018-05" db="EMBL/GenBank/DDBJ databases">
        <authorList>
            <person name="Lanie J.A."/>
            <person name="Ng W.-L."/>
            <person name="Kazmierczak K.M."/>
            <person name="Andrzejewski T.M."/>
            <person name="Davidsen T.M."/>
            <person name="Wayne K.J."/>
            <person name="Tettelin H."/>
            <person name="Glass J.I."/>
            <person name="Rusch D."/>
            <person name="Podicherti R."/>
            <person name="Tsui H.-C.T."/>
            <person name="Winkler M.E."/>
        </authorList>
    </citation>
    <scope>NUCLEOTIDE SEQUENCE</scope>
</reference>
<accession>A0A382TRC2</accession>
<protein>
    <recommendedName>
        <fullName evidence="2">DUF4177 domain-containing protein</fullName>
    </recommendedName>
</protein>
<evidence type="ECO:0008006" key="2">
    <source>
        <dbReference type="Google" id="ProtNLM"/>
    </source>
</evidence>
<dbReference type="EMBL" id="UINC01138589">
    <property type="protein sequence ID" value="SVD24629.1"/>
    <property type="molecule type" value="Genomic_DNA"/>
</dbReference>
<dbReference type="AlphaFoldDB" id="A0A382TRC2"/>
<gene>
    <name evidence="1" type="ORF">METZ01_LOCUS377483</name>
</gene>
<evidence type="ECO:0000313" key="1">
    <source>
        <dbReference type="EMBL" id="SVD24629.1"/>
    </source>
</evidence>
<sequence length="88" mass="9421">MKYEYKVIGFVAEIDQSDIGGDAPQKVAGQLEALFEDYASQGWELQGQYTFNVLVTAGCLSGLLGLIGMGGGGDETVAIDQLVFRKEV</sequence>
<organism evidence="1">
    <name type="scientific">marine metagenome</name>
    <dbReference type="NCBI Taxonomy" id="408172"/>
    <lineage>
        <taxon>unclassified sequences</taxon>
        <taxon>metagenomes</taxon>
        <taxon>ecological metagenomes</taxon>
    </lineage>
</organism>